<proteinExistence type="predicted"/>
<evidence type="ECO:0000313" key="2">
    <source>
        <dbReference type="EMBL" id="CAH0371220.1"/>
    </source>
</evidence>
<feature type="chain" id="PRO_5035194199" evidence="1">
    <location>
        <begin position="22"/>
        <end position="157"/>
    </location>
</feature>
<protein>
    <submittedName>
        <fullName evidence="2">Uncharacterized protein</fullName>
    </submittedName>
</protein>
<name>A0A8J2WJK8_9STRA</name>
<dbReference type="AlphaFoldDB" id="A0A8J2WJK8"/>
<dbReference type="EMBL" id="CAKKNE010000003">
    <property type="protein sequence ID" value="CAH0371220.1"/>
    <property type="molecule type" value="Genomic_DNA"/>
</dbReference>
<accession>A0A8J2WJK8</accession>
<comment type="caution">
    <text evidence="2">The sequence shown here is derived from an EMBL/GenBank/DDBJ whole genome shotgun (WGS) entry which is preliminary data.</text>
</comment>
<evidence type="ECO:0000256" key="1">
    <source>
        <dbReference type="SAM" id="SignalP"/>
    </source>
</evidence>
<dbReference type="OrthoDB" id="199576at2759"/>
<evidence type="ECO:0000313" key="3">
    <source>
        <dbReference type="Proteomes" id="UP000789595"/>
    </source>
</evidence>
<dbReference type="Proteomes" id="UP000789595">
    <property type="component" value="Unassembled WGS sequence"/>
</dbReference>
<keyword evidence="1" id="KW-0732">Signal</keyword>
<organism evidence="2 3">
    <name type="scientific">Pelagomonas calceolata</name>
    <dbReference type="NCBI Taxonomy" id="35677"/>
    <lineage>
        <taxon>Eukaryota</taxon>
        <taxon>Sar</taxon>
        <taxon>Stramenopiles</taxon>
        <taxon>Ochrophyta</taxon>
        <taxon>Pelagophyceae</taxon>
        <taxon>Pelagomonadales</taxon>
        <taxon>Pelagomonadaceae</taxon>
        <taxon>Pelagomonas</taxon>
    </lineage>
</organism>
<gene>
    <name evidence="2" type="ORF">PECAL_3P11510</name>
</gene>
<keyword evidence="3" id="KW-1185">Reference proteome</keyword>
<feature type="signal peptide" evidence="1">
    <location>
        <begin position="1"/>
        <end position="21"/>
    </location>
</feature>
<sequence>MIAKLLVLAAAVSAFVQPSMPRTKLTQRFFFDQFIPNPEADAELDGYVGSAKAVLLTDGGAGGEAVKTALAGAKLSTYTEVNLGAKPNKGKLLGSLKRRVGVDAPVLIVAGQVFDKKRIEYLCKQDMMLPVFRAAGTSGEVRLPFQDLRFYLSKTIR</sequence>
<reference evidence="2" key="1">
    <citation type="submission" date="2021-11" db="EMBL/GenBank/DDBJ databases">
        <authorList>
            <consortium name="Genoscope - CEA"/>
            <person name="William W."/>
        </authorList>
    </citation>
    <scope>NUCLEOTIDE SEQUENCE</scope>
</reference>